<dbReference type="Pfam" id="PF21530">
    <property type="entry name" value="Pif1_2B_dom"/>
    <property type="match status" value="1"/>
</dbReference>
<dbReference type="InterPro" id="IPR010285">
    <property type="entry name" value="DNA_helicase_pif1-like_DEAD"/>
</dbReference>
<keyword evidence="1 13" id="KW-0547">Nucleotide-binding</keyword>
<evidence type="ECO:0000256" key="1">
    <source>
        <dbReference type="ARBA" id="ARBA00022741"/>
    </source>
</evidence>
<evidence type="ECO:0000256" key="9">
    <source>
        <dbReference type="ARBA" id="ARBA00023204"/>
    </source>
</evidence>
<dbReference type="InterPro" id="IPR003593">
    <property type="entry name" value="AAA+_ATPase"/>
</dbReference>
<dbReference type="GO" id="GO:0006281">
    <property type="term" value="P:DNA repair"/>
    <property type="evidence" value="ECO:0007669"/>
    <property type="project" value="UniProtKB-UniRule"/>
</dbReference>
<accession>A0AA88L7X5</accession>
<dbReference type="FunFam" id="3.40.50.300:FF:000805">
    <property type="entry name" value="ATP-dependent DNA helicase PIF1"/>
    <property type="match status" value="1"/>
</dbReference>
<comment type="subcellular location">
    <subcellularLocation>
        <location evidence="13">Nucleus</location>
    </subcellularLocation>
    <subcellularLocation>
        <location evidence="13">Mitochondrion</location>
    </subcellularLocation>
</comment>
<dbReference type="EC" id="5.6.2.3" evidence="13"/>
<dbReference type="Pfam" id="PF05970">
    <property type="entry name" value="PIF1"/>
    <property type="match status" value="1"/>
</dbReference>
<dbReference type="SMART" id="SM00382">
    <property type="entry name" value="AAA"/>
    <property type="match status" value="1"/>
</dbReference>
<feature type="domain" description="AAA+ ATPase" evidence="14">
    <location>
        <begin position="221"/>
        <end position="455"/>
    </location>
</feature>
<dbReference type="Gene3D" id="3.40.50.300">
    <property type="entry name" value="P-loop containing nucleotide triphosphate hydrolases"/>
    <property type="match status" value="1"/>
</dbReference>
<dbReference type="GO" id="GO:0003677">
    <property type="term" value="F:DNA binding"/>
    <property type="evidence" value="ECO:0007669"/>
    <property type="project" value="UniProtKB-KW"/>
</dbReference>
<evidence type="ECO:0000256" key="7">
    <source>
        <dbReference type="ARBA" id="ARBA00023128"/>
    </source>
</evidence>
<dbReference type="GO" id="GO:0005739">
    <property type="term" value="C:mitochondrion"/>
    <property type="evidence" value="ECO:0007669"/>
    <property type="project" value="UniProtKB-SubCell"/>
</dbReference>
<dbReference type="InterPro" id="IPR027417">
    <property type="entry name" value="P-loop_NTPase"/>
</dbReference>
<evidence type="ECO:0000256" key="10">
    <source>
        <dbReference type="ARBA" id="ARBA00023235"/>
    </source>
</evidence>
<dbReference type="PANTHER" id="PTHR47642">
    <property type="entry name" value="ATP-DEPENDENT DNA HELICASE"/>
    <property type="match status" value="1"/>
</dbReference>
<name>A0AA88L7X5_ARTSF</name>
<dbReference type="GO" id="GO:0043139">
    <property type="term" value="F:5'-3' DNA helicase activity"/>
    <property type="evidence" value="ECO:0007669"/>
    <property type="project" value="UniProtKB-UniRule"/>
</dbReference>
<keyword evidence="11 13" id="KW-0539">Nucleus</keyword>
<keyword evidence="10 13" id="KW-0413">Isomerase</keyword>
<dbReference type="GO" id="GO:0006310">
    <property type="term" value="P:DNA recombination"/>
    <property type="evidence" value="ECO:0007669"/>
    <property type="project" value="UniProtKB-UniRule"/>
</dbReference>
<comment type="subunit">
    <text evidence="12">Monomer. Interacts with telomerase.</text>
</comment>
<sequence length="616" mass="68071">MDSSPKLICPEVPCIVQVQPAKNPGSKGRIIKNAKINLGRNQFRDVILLITSQNSEVCSFTLNAVKVHKNFIHEGKATILLINESLMISNAPPRSLQLFVKTLTFKVALQAKKTPIASRCRLLATKLNLTEEISPLTSKDIAALSNKVGTETTPTRKKGQPLKQLNTQENCNRIEAIKKRRLEMNNGGMSPQSQARASLKRFLSPHQLTEEQKNVLTIVLSGKSIFFTGSAGTGKSYLLRRIVGSLPPDATFVTASTGIAACHIDGTTLHSFAGIGSGKATLEQCLELARRPTLIKQWKSVKHLIIDEVSMVDGDFFEKLEVVARKTRDTDLPFGGIQLILCGDFLQLPPVVRRGETRRYAFQTAAWENSVSKIVELKQVHRQADKEFIKILSQIRSGRCSSESAARLKSTAKQTIEKDGIIPTILCTHTDDVEHINMRSLDKLPGTPTVFKAVDSDPYLTKQLDQLTSVPSTLCLKIGSQIMLMKNLDISRGLVNGARGVIVGFEKGGIIVNFACGVKENIFRERYVVKCSNTLVTRTQLPIRLAWAFSIHKSQGMTLDCVEVTLGRAFEAGQAYVALSRAKSLNSLRVLDFSTECVRADAVVLAFYRDIFQDFY</sequence>
<gene>
    <name evidence="13" type="primary">PIF1</name>
    <name evidence="15" type="ORF">QYM36_004213</name>
</gene>
<evidence type="ECO:0000313" key="16">
    <source>
        <dbReference type="Proteomes" id="UP001187531"/>
    </source>
</evidence>
<keyword evidence="4 13" id="KW-0347">Helicase</keyword>
<dbReference type="Pfam" id="PF25344">
    <property type="entry name" value="PH_LRR1"/>
    <property type="match status" value="1"/>
</dbReference>
<organism evidence="15 16">
    <name type="scientific">Artemia franciscana</name>
    <name type="common">Brine shrimp</name>
    <name type="synonym">Artemia sanfranciscana</name>
    <dbReference type="NCBI Taxonomy" id="6661"/>
    <lineage>
        <taxon>Eukaryota</taxon>
        <taxon>Metazoa</taxon>
        <taxon>Ecdysozoa</taxon>
        <taxon>Arthropoda</taxon>
        <taxon>Crustacea</taxon>
        <taxon>Branchiopoda</taxon>
        <taxon>Anostraca</taxon>
        <taxon>Artemiidae</taxon>
        <taxon>Artemia</taxon>
    </lineage>
</organism>
<comment type="function">
    <text evidence="13">DNA-dependent ATPase and 5'-3' DNA helicase required for the maintenance of both mitochondrial and nuclear genome stability.</text>
</comment>
<protein>
    <recommendedName>
        <fullName evidence="13">ATP-dependent DNA helicase PIF1</fullName>
        <ecNumber evidence="13">5.6.2.3</ecNumber>
    </recommendedName>
    <alternativeName>
        <fullName evidence="13">DNA 5'-3' helicase PIF1</fullName>
    </alternativeName>
    <alternativeName>
        <fullName evidence="13">DNA repair and recombination helicase PIF1</fullName>
    </alternativeName>
</protein>
<comment type="caution">
    <text evidence="15">The sequence shown here is derived from an EMBL/GenBank/DDBJ whole genome shotgun (WGS) entry which is preliminary data.</text>
</comment>
<dbReference type="HAMAP" id="MF_03176">
    <property type="entry name" value="PIF1"/>
    <property type="match status" value="1"/>
</dbReference>
<dbReference type="CDD" id="cd18809">
    <property type="entry name" value="SF1_C_RecD"/>
    <property type="match status" value="1"/>
</dbReference>
<proteinExistence type="inferred from homology"/>
<dbReference type="Proteomes" id="UP001187531">
    <property type="component" value="Unassembled WGS sequence"/>
</dbReference>
<dbReference type="GO" id="GO:0005634">
    <property type="term" value="C:nucleus"/>
    <property type="evidence" value="ECO:0007669"/>
    <property type="project" value="UniProtKB-SubCell"/>
</dbReference>
<evidence type="ECO:0000256" key="11">
    <source>
        <dbReference type="ARBA" id="ARBA00023242"/>
    </source>
</evidence>
<dbReference type="GO" id="GO:0016787">
    <property type="term" value="F:hydrolase activity"/>
    <property type="evidence" value="ECO:0007669"/>
    <property type="project" value="UniProtKB-KW"/>
</dbReference>
<keyword evidence="8 13" id="KW-0233">DNA recombination</keyword>
<feature type="DNA-binding region" evidence="13">
    <location>
        <begin position="574"/>
        <end position="593"/>
    </location>
</feature>
<keyword evidence="7 13" id="KW-0496">Mitochondrion</keyword>
<dbReference type="CDD" id="cd18037">
    <property type="entry name" value="DEXSc_Pif1_like"/>
    <property type="match status" value="1"/>
</dbReference>
<comment type="similarity">
    <text evidence="13">Belongs to the helicase family. PIF1 subfamily.</text>
</comment>
<keyword evidence="6 13" id="KW-0238">DNA-binding</keyword>
<dbReference type="EMBL" id="JAVRJZ010000007">
    <property type="protein sequence ID" value="KAK2720252.1"/>
    <property type="molecule type" value="Genomic_DNA"/>
</dbReference>
<keyword evidence="3 13" id="KW-0378">Hydrolase</keyword>
<feature type="binding site" evidence="13">
    <location>
        <begin position="229"/>
        <end position="236"/>
    </location>
    <ligand>
        <name>ATP</name>
        <dbReference type="ChEBI" id="CHEBI:30616"/>
    </ligand>
</feature>
<keyword evidence="16" id="KW-1185">Reference proteome</keyword>
<dbReference type="AlphaFoldDB" id="A0AA88L7X5"/>
<comment type="cofactor">
    <cofactor evidence="13">
        <name>Mg(2+)</name>
        <dbReference type="ChEBI" id="CHEBI:18420"/>
    </cofactor>
</comment>
<dbReference type="InterPro" id="IPR048293">
    <property type="entry name" value="PIF1_RRM3_pfh1"/>
</dbReference>
<keyword evidence="5 13" id="KW-0067">ATP-binding</keyword>
<evidence type="ECO:0000256" key="4">
    <source>
        <dbReference type="ARBA" id="ARBA00022806"/>
    </source>
</evidence>
<evidence type="ECO:0000256" key="5">
    <source>
        <dbReference type="ARBA" id="ARBA00022840"/>
    </source>
</evidence>
<dbReference type="PANTHER" id="PTHR47642:SF7">
    <property type="entry name" value="ATP-DEPENDENT DNA HELICASE PIF1"/>
    <property type="match status" value="1"/>
</dbReference>
<evidence type="ECO:0000313" key="15">
    <source>
        <dbReference type="EMBL" id="KAK2720252.1"/>
    </source>
</evidence>
<dbReference type="InterPro" id="IPR049163">
    <property type="entry name" value="Pif1-like_2B_dom"/>
</dbReference>
<evidence type="ECO:0000259" key="14">
    <source>
        <dbReference type="SMART" id="SM00382"/>
    </source>
</evidence>
<evidence type="ECO:0000256" key="12">
    <source>
        <dbReference type="ARBA" id="ARBA00065873"/>
    </source>
</evidence>
<keyword evidence="9 13" id="KW-0234">DNA repair</keyword>
<evidence type="ECO:0000256" key="13">
    <source>
        <dbReference type="HAMAP-Rule" id="MF_03176"/>
    </source>
</evidence>
<evidence type="ECO:0000256" key="2">
    <source>
        <dbReference type="ARBA" id="ARBA00022763"/>
    </source>
</evidence>
<reference evidence="15" key="1">
    <citation type="submission" date="2023-07" db="EMBL/GenBank/DDBJ databases">
        <title>Chromosome-level genome assembly of Artemia franciscana.</title>
        <authorList>
            <person name="Jo E."/>
        </authorList>
    </citation>
    <scope>NUCLEOTIDE SEQUENCE</scope>
    <source>
        <tissue evidence="15">Whole body</tissue>
    </source>
</reference>
<dbReference type="SUPFAM" id="SSF52540">
    <property type="entry name" value="P-loop containing nucleoside triphosphate hydrolases"/>
    <property type="match status" value="2"/>
</dbReference>
<evidence type="ECO:0000256" key="6">
    <source>
        <dbReference type="ARBA" id="ARBA00023125"/>
    </source>
</evidence>
<dbReference type="InterPro" id="IPR051055">
    <property type="entry name" value="PIF1_helicase"/>
</dbReference>
<dbReference type="InterPro" id="IPR057437">
    <property type="entry name" value="PIF1/LRR1_PH"/>
</dbReference>
<dbReference type="FunFam" id="3.40.50.300:FF:003367">
    <property type="entry name" value="ATP-dependent DNA helicase PIF1"/>
    <property type="match status" value="1"/>
</dbReference>
<comment type="catalytic activity">
    <reaction evidence="13">
        <text>ATP + H2O = ADP + phosphate + H(+)</text>
        <dbReference type="Rhea" id="RHEA:13065"/>
        <dbReference type="ChEBI" id="CHEBI:15377"/>
        <dbReference type="ChEBI" id="CHEBI:15378"/>
        <dbReference type="ChEBI" id="CHEBI:30616"/>
        <dbReference type="ChEBI" id="CHEBI:43474"/>
        <dbReference type="ChEBI" id="CHEBI:456216"/>
        <dbReference type="EC" id="5.6.2.3"/>
    </reaction>
</comment>
<dbReference type="GO" id="GO:0005524">
    <property type="term" value="F:ATP binding"/>
    <property type="evidence" value="ECO:0007669"/>
    <property type="project" value="UniProtKB-UniRule"/>
</dbReference>
<keyword evidence="2 13" id="KW-0227">DNA damage</keyword>
<dbReference type="GO" id="GO:0000723">
    <property type="term" value="P:telomere maintenance"/>
    <property type="evidence" value="ECO:0007669"/>
    <property type="project" value="InterPro"/>
</dbReference>
<evidence type="ECO:0000256" key="8">
    <source>
        <dbReference type="ARBA" id="ARBA00023172"/>
    </source>
</evidence>
<evidence type="ECO:0000256" key="3">
    <source>
        <dbReference type="ARBA" id="ARBA00022801"/>
    </source>
</evidence>